<name>A0A1I8FRE3_9PLAT</name>
<evidence type="ECO:0000256" key="1">
    <source>
        <dbReference type="ARBA" id="ARBA00022737"/>
    </source>
</evidence>
<dbReference type="PANTHER" id="PTHR44858">
    <property type="entry name" value="TETRATRICOPEPTIDE REPEAT PROTEIN 6"/>
    <property type="match status" value="1"/>
</dbReference>
<dbReference type="InterPro" id="IPR050498">
    <property type="entry name" value="Ycf3"/>
</dbReference>
<dbReference type="InterPro" id="IPR019734">
    <property type="entry name" value="TPR_rpt"/>
</dbReference>
<dbReference type="WBParaSite" id="maker-unitig_43603-snap-gene-0.1-mRNA-1">
    <property type="protein sequence ID" value="maker-unitig_43603-snap-gene-0.1-mRNA-1"/>
    <property type="gene ID" value="maker-unitig_43603-snap-gene-0.1"/>
</dbReference>
<proteinExistence type="predicted"/>
<evidence type="ECO:0000256" key="2">
    <source>
        <dbReference type="ARBA" id="ARBA00022803"/>
    </source>
</evidence>
<reference evidence="4" key="1">
    <citation type="submission" date="2016-11" db="UniProtKB">
        <authorList>
            <consortium name="WormBaseParasite"/>
        </authorList>
    </citation>
    <scope>IDENTIFICATION</scope>
</reference>
<dbReference type="SUPFAM" id="SSF48452">
    <property type="entry name" value="TPR-like"/>
    <property type="match status" value="2"/>
</dbReference>
<dbReference type="AlphaFoldDB" id="A0A1I8FRE3"/>
<evidence type="ECO:0000313" key="3">
    <source>
        <dbReference type="Proteomes" id="UP000095280"/>
    </source>
</evidence>
<dbReference type="PANTHER" id="PTHR44858:SF1">
    <property type="entry name" value="UDP-N-ACETYLGLUCOSAMINE--PEPTIDE N-ACETYLGLUCOSAMINYLTRANSFERASE SPINDLY-RELATED"/>
    <property type="match status" value="1"/>
</dbReference>
<keyword evidence="1" id="KW-0677">Repeat</keyword>
<sequence>MNHGRRSAEGASPTQRALVLSFLGQFDEAIRRAGRGGSVQARQGHPVPAWQDSDEGQARFADAAGSFQECLEILVRWLLVRPWGATKSWCGPKRPPRCTTSSATVTRRCRTTEKGWSPTLPLWPIDSGFADGFYHRGLCRILMKQAKALLAINPAMYQSLPVPAPLTTPARRRYSKAVLNCNNEALRLQPQCVRALLYRGSIKLRIRAYGLAVDDLTRAIAVDADLRAGLFQPGRLSRREAPAADLALRDYGVVLMLNDRRLRYRTLERARRLPAGCLLATGQTMSDFCTPSAPATPAAPPAARAVRAFSPASDANSNFYDAYIGRANCYLDFGSPRSVLFARRDYERVLMQRPAPPAARVNLAFSLQMDARHARRLGPADRTRRSRGNCRALWSRSRCPTLDGAWRDANEAACDCALAVPESLVTRGVVQQCARDAFRAMRDYQKAILAEPSFSLAYYNAANDVPAAAPATIRRCRYYDSCIRLNPPHEAPARDVDGALADASRAIELSPPHARTPSFKQEAKLACELCRNFDSAEADLALRC</sequence>
<keyword evidence="2" id="KW-0802">TPR repeat</keyword>
<keyword evidence="3" id="KW-1185">Reference proteome</keyword>
<dbReference type="InterPro" id="IPR011990">
    <property type="entry name" value="TPR-like_helical_dom_sf"/>
</dbReference>
<dbReference type="SMART" id="SM00028">
    <property type="entry name" value="TPR"/>
    <property type="match status" value="3"/>
</dbReference>
<dbReference type="Gene3D" id="1.25.40.10">
    <property type="entry name" value="Tetratricopeptide repeat domain"/>
    <property type="match status" value="2"/>
</dbReference>
<accession>A0A1I8FRE3</accession>
<organism evidence="3 4">
    <name type="scientific">Macrostomum lignano</name>
    <dbReference type="NCBI Taxonomy" id="282301"/>
    <lineage>
        <taxon>Eukaryota</taxon>
        <taxon>Metazoa</taxon>
        <taxon>Spiralia</taxon>
        <taxon>Lophotrochozoa</taxon>
        <taxon>Platyhelminthes</taxon>
        <taxon>Rhabditophora</taxon>
        <taxon>Macrostomorpha</taxon>
        <taxon>Macrostomida</taxon>
        <taxon>Macrostomidae</taxon>
        <taxon>Macrostomum</taxon>
    </lineage>
</organism>
<dbReference type="Proteomes" id="UP000095280">
    <property type="component" value="Unplaced"/>
</dbReference>
<evidence type="ECO:0000313" key="4">
    <source>
        <dbReference type="WBParaSite" id="maker-unitig_43603-snap-gene-0.1-mRNA-1"/>
    </source>
</evidence>
<protein>
    <submittedName>
        <fullName evidence="4">TPR_REGION domain-containing protein</fullName>
    </submittedName>
</protein>